<dbReference type="Pfam" id="PF02687">
    <property type="entry name" value="FtsX"/>
    <property type="match status" value="1"/>
</dbReference>
<feature type="transmembrane region" description="Helical" evidence="6">
    <location>
        <begin position="52"/>
        <end position="77"/>
    </location>
</feature>
<evidence type="ECO:0000256" key="4">
    <source>
        <dbReference type="ARBA" id="ARBA00022989"/>
    </source>
</evidence>
<feature type="transmembrane region" description="Helical" evidence="6">
    <location>
        <begin position="553"/>
        <end position="575"/>
    </location>
</feature>
<proteinExistence type="inferred from homology"/>
<gene>
    <name evidence="8" type="ORF">DWX93_11845</name>
</gene>
<dbReference type="InterPro" id="IPR027022">
    <property type="entry name" value="ABC_permease_BceB-typ"/>
</dbReference>
<feature type="transmembrane region" description="Helical" evidence="6">
    <location>
        <begin position="20"/>
        <end position="40"/>
    </location>
</feature>
<keyword evidence="5 6" id="KW-0472">Membrane</keyword>
<evidence type="ECO:0000313" key="8">
    <source>
        <dbReference type="EMBL" id="RGS38910.1"/>
    </source>
</evidence>
<comment type="subcellular location">
    <subcellularLocation>
        <location evidence="1 6">Cell membrane</location>
        <topology evidence="1 6">Multi-pass membrane protein</topology>
    </subcellularLocation>
</comment>
<reference evidence="8 9" key="1">
    <citation type="submission" date="2018-08" db="EMBL/GenBank/DDBJ databases">
        <title>A genome reference for cultivated species of the human gut microbiota.</title>
        <authorList>
            <person name="Zou Y."/>
            <person name="Xue W."/>
            <person name="Luo G."/>
        </authorList>
    </citation>
    <scope>NUCLEOTIDE SEQUENCE [LARGE SCALE GENOMIC DNA]</scope>
    <source>
        <strain evidence="8 9">AF22-12AC</strain>
    </source>
</reference>
<feature type="transmembrane region" description="Helical" evidence="6">
    <location>
        <begin position="200"/>
        <end position="217"/>
    </location>
</feature>
<organism evidence="8 9">
    <name type="scientific">Roseburia hominis</name>
    <dbReference type="NCBI Taxonomy" id="301301"/>
    <lineage>
        <taxon>Bacteria</taxon>
        <taxon>Bacillati</taxon>
        <taxon>Bacillota</taxon>
        <taxon>Clostridia</taxon>
        <taxon>Lachnospirales</taxon>
        <taxon>Lachnospiraceae</taxon>
        <taxon>Roseburia</taxon>
    </lineage>
</organism>
<comment type="caution">
    <text evidence="8">The sequence shown here is derived from an EMBL/GenBank/DDBJ whole genome shotgun (WGS) entry which is preliminary data.</text>
</comment>
<protein>
    <submittedName>
        <fullName evidence="8">ABC transporter permease</fullName>
    </submittedName>
</protein>
<dbReference type="GO" id="GO:0055085">
    <property type="term" value="P:transmembrane transport"/>
    <property type="evidence" value="ECO:0007669"/>
    <property type="project" value="UniProtKB-UniRule"/>
</dbReference>
<dbReference type="RefSeq" id="WP_118097792.1">
    <property type="nucleotide sequence ID" value="NZ_QRVL01000010.1"/>
</dbReference>
<comment type="similarity">
    <text evidence="6">Belongs to the ABC-4 integral membrane protein family.</text>
</comment>
<dbReference type="InterPro" id="IPR003838">
    <property type="entry name" value="ABC3_permease_C"/>
</dbReference>
<evidence type="ECO:0000256" key="1">
    <source>
        <dbReference type="ARBA" id="ARBA00004651"/>
    </source>
</evidence>
<evidence type="ECO:0000256" key="5">
    <source>
        <dbReference type="ARBA" id="ARBA00023136"/>
    </source>
</evidence>
<feature type="transmembrane region" description="Helical" evidence="6">
    <location>
        <begin position="223"/>
        <end position="256"/>
    </location>
</feature>
<feature type="transmembrane region" description="Helical" evidence="6">
    <location>
        <begin position="609"/>
        <end position="631"/>
    </location>
</feature>
<name>A0A395V5C7_9FIRM</name>
<accession>A0A395V5C7</accession>
<dbReference type="PANTHER" id="PTHR46795">
    <property type="entry name" value="ABC TRANSPORTER PERMEASE-RELATED-RELATED"/>
    <property type="match status" value="1"/>
</dbReference>
<dbReference type="Proteomes" id="UP000266172">
    <property type="component" value="Unassembled WGS sequence"/>
</dbReference>
<dbReference type="EMBL" id="QRVL01000010">
    <property type="protein sequence ID" value="RGS38910.1"/>
    <property type="molecule type" value="Genomic_DNA"/>
</dbReference>
<keyword evidence="6" id="KW-0813">Transport</keyword>
<evidence type="ECO:0000256" key="2">
    <source>
        <dbReference type="ARBA" id="ARBA00022475"/>
    </source>
</evidence>
<keyword evidence="2 6" id="KW-1003">Cell membrane</keyword>
<feature type="transmembrane region" description="Helical" evidence="6">
    <location>
        <begin position="643"/>
        <end position="667"/>
    </location>
</feature>
<evidence type="ECO:0000256" key="6">
    <source>
        <dbReference type="PIRNR" id="PIRNR018968"/>
    </source>
</evidence>
<keyword evidence="4 6" id="KW-1133">Transmembrane helix</keyword>
<feature type="transmembrane region" description="Helical" evidence="6">
    <location>
        <begin position="148"/>
        <end position="174"/>
    </location>
</feature>
<feature type="transmembrane region" description="Helical" evidence="6">
    <location>
        <begin position="285"/>
        <end position="310"/>
    </location>
</feature>
<evidence type="ECO:0000256" key="3">
    <source>
        <dbReference type="ARBA" id="ARBA00022692"/>
    </source>
</evidence>
<dbReference type="PANTHER" id="PTHR46795:SF3">
    <property type="entry name" value="ABC TRANSPORTER PERMEASE"/>
    <property type="match status" value="1"/>
</dbReference>
<feature type="transmembrane region" description="Helical" evidence="6">
    <location>
        <begin position="105"/>
        <end position="128"/>
    </location>
</feature>
<keyword evidence="3 6" id="KW-0812">Transmembrane</keyword>
<dbReference type="InterPro" id="IPR052536">
    <property type="entry name" value="ABC-4_Integral_Memb_Prot"/>
</dbReference>
<sequence length="680" mass="75422">MRKLYVKLAAVNIRNNRQLYLPYLLAGVFSAAMFYLVMSIQDNPGLEQMRGGANVAVTLLLGVIIVGLFAAIFLFYTNSFIMKRRKRELSVYNILGMEKKHIARVLFLEMLFTAAVTIGGGLLFGIAFGKLMTMLLYRMTGFNQSVPFTISLTGCHHTLVLFGCIYAVTLFYNFMQIKLSNPMELLHSANAGEREPKTKVLLALIGAAALGGGYYLALTVADAVSAITMFFVAVLLVILGTYCLFTAGSIAVLKLLRKNKSYYYKSRHFTTVSGMIYRMKQNAVGLANICILSTMVLVTVSTTLCMYLGVEDALKRRFVHEVSVVSYYNAMPEHPEEVDALAEASLKDSGRVLTGHSAMLNMSLTAVRTDDGFSVTGIGAGTDYSISDVVLLTILPKSDWENYTGEMVGELGSGEIALAASSAYEKGTLALDNETYQVKQICAYPETDHDYLDDMADDSVFMIVPDREALGQIFTELKQNWDEERVSLQIKYNMAFDIDGTAEEKVAAENTLHAAITAYNDGHPSDDTKDSYTRTYVECRAQNRDEYYSLNGGLLFIGLFLGAMFLMVTVLIIFYKQISEGYEDKERYAIMEKVGMSNAEVKRSIRTQILTVFFLPIGAAVLHVVMAFPMIKWILAAFSLNNTTLFALCVAVTAVVFLLIYLLVFALTSRSYYKIVGNQV</sequence>
<dbReference type="PIRSF" id="PIRSF018968">
    <property type="entry name" value="ABC_permease_BceB"/>
    <property type="match status" value="1"/>
</dbReference>
<evidence type="ECO:0000313" key="9">
    <source>
        <dbReference type="Proteomes" id="UP000266172"/>
    </source>
</evidence>
<feature type="domain" description="ABC3 transporter permease C-terminal" evidence="7">
    <location>
        <begin position="63"/>
        <end position="176"/>
    </location>
</feature>
<dbReference type="GO" id="GO:0005886">
    <property type="term" value="C:plasma membrane"/>
    <property type="evidence" value="ECO:0007669"/>
    <property type="project" value="UniProtKB-SubCell"/>
</dbReference>
<evidence type="ECO:0000259" key="7">
    <source>
        <dbReference type="Pfam" id="PF02687"/>
    </source>
</evidence>
<dbReference type="AlphaFoldDB" id="A0A395V5C7"/>